<dbReference type="PANTHER" id="PTHR12710:SF0">
    <property type="entry name" value="NUCLEAR PROTEIN LOCALIZATION PROTEIN 4 HOMOLOG"/>
    <property type="match status" value="1"/>
</dbReference>
<dbReference type="OMA" id="RVGWIFS"/>
<dbReference type="Pfam" id="PF05020">
    <property type="entry name" value="zf-NPL4"/>
    <property type="match status" value="1"/>
</dbReference>
<gene>
    <name evidence="3" type="ORF">PPRIM_AZ9-3.1.T1330153</name>
</gene>
<dbReference type="GO" id="GO:0005634">
    <property type="term" value="C:nucleus"/>
    <property type="evidence" value="ECO:0007669"/>
    <property type="project" value="TreeGrafter"/>
</dbReference>
<dbReference type="Proteomes" id="UP000688137">
    <property type="component" value="Unassembled WGS sequence"/>
</dbReference>
<dbReference type="InterPro" id="IPR007717">
    <property type="entry name" value="NPL4_C"/>
</dbReference>
<comment type="similarity">
    <text evidence="1">Belongs to the NPL4 family.</text>
</comment>
<dbReference type="CDD" id="cd08061">
    <property type="entry name" value="MPN_NPL4"/>
    <property type="match status" value="1"/>
</dbReference>
<comment type="caution">
    <text evidence="3">The sequence shown here is derived from an EMBL/GenBank/DDBJ whole genome shotgun (WGS) entry which is preliminary data.</text>
</comment>
<dbReference type="PROSITE" id="PS50249">
    <property type="entry name" value="MPN"/>
    <property type="match status" value="1"/>
</dbReference>
<dbReference type="PANTHER" id="PTHR12710">
    <property type="entry name" value="NUCLEAR PROTEIN LOCALIZATION 4"/>
    <property type="match status" value="1"/>
</dbReference>
<dbReference type="GO" id="GO:0031625">
    <property type="term" value="F:ubiquitin protein ligase binding"/>
    <property type="evidence" value="ECO:0007669"/>
    <property type="project" value="TreeGrafter"/>
</dbReference>
<evidence type="ECO:0000313" key="3">
    <source>
        <dbReference type="EMBL" id="CAD8107407.1"/>
    </source>
</evidence>
<dbReference type="Pfam" id="PF05021">
    <property type="entry name" value="NPL4"/>
    <property type="match status" value="1"/>
</dbReference>
<keyword evidence="4" id="KW-1185">Reference proteome</keyword>
<proteinExistence type="inferred from homology"/>
<reference evidence="3" key="1">
    <citation type="submission" date="2021-01" db="EMBL/GenBank/DDBJ databases">
        <authorList>
            <consortium name="Genoscope - CEA"/>
            <person name="William W."/>
        </authorList>
    </citation>
    <scope>NUCLEOTIDE SEQUENCE</scope>
</reference>
<evidence type="ECO:0000313" key="4">
    <source>
        <dbReference type="Proteomes" id="UP000688137"/>
    </source>
</evidence>
<dbReference type="GO" id="GO:0043130">
    <property type="term" value="F:ubiquitin binding"/>
    <property type="evidence" value="ECO:0007669"/>
    <property type="project" value="TreeGrafter"/>
</dbReference>
<dbReference type="AlphaFoldDB" id="A0A8S1PVW0"/>
<dbReference type="EMBL" id="CAJJDM010000136">
    <property type="protein sequence ID" value="CAD8107407.1"/>
    <property type="molecule type" value="Genomic_DNA"/>
</dbReference>
<accession>A0A8S1PVW0</accession>
<sequence length="580" mass="66373">MSEIIVMIRSEIGMNRVSILSNQTFQDFVNKVAQILNKPPESLLLNLEGAQISSKVPPTMQIKSIPKFENGAFINVLIDTKKAQQKPQQIQTPEQPKVYTAFGKLANTQQIQQVDHKIHENKDHALSQFCQHGPQAKCINCLSETLKKVDKQEKTEINKCKHGEGGRCLNCAPYEQEKKNTKVANKILCQHGPNGKCPHCIDEGQIEAKHVSFDQYLHDMKFKCRGQHPENGRCNNCLPPTMISYKLKKDCKNHAPYPKAMCNNCLPPSILLKRQVYRHVDYVEFLNIPEMSNLVQYWTSKGKTEQRMGFLYGYYAADPNYQNGVRAIVEAIYEPPQKGSVGQVELLKDPAQSHADEIANSLEMEKIGWIFTNVNHDCFLSSEELRQAAKYQQLHSIKHPEGCLVSKFLTVVLRTKKDNPDEVVPEVYMVSDQGQQLEYDGIFQNSRRRKVLQVREPKDELDVLPSFVYNGKSVKEFEPDFFIVNVAHGYNPNSNYNTFKLYDFPVENRSVVAKQQDLKAFLHKHQKKPSYHRFADFHLLLYLSKLIDIHSIVNITTFIASECEVPNELLDIVKMYATGA</sequence>
<feature type="domain" description="MPN" evidence="2">
    <location>
        <begin position="284"/>
        <end position="424"/>
    </location>
</feature>
<evidence type="ECO:0000259" key="2">
    <source>
        <dbReference type="PROSITE" id="PS50249"/>
    </source>
</evidence>
<dbReference type="InterPro" id="IPR016563">
    <property type="entry name" value="Npl4"/>
</dbReference>
<name>A0A8S1PVW0_PARPR</name>
<dbReference type="InterPro" id="IPR037518">
    <property type="entry name" value="MPN"/>
</dbReference>
<evidence type="ECO:0000256" key="1">
    <source>
        <dbReference type="ARBA" id="ARBA00011025"/>
    </source>
</evidence>
<dbReference type="GO" id="GO:0006511">
    <property type="term" value="P:ubiquitin-dependent protein catabolic process"/>
    <property type="evidence" value="ECO:0007669"/>
    <property type="project" value="InterPro"/>
</dbReference>
<dbReference type="InterPro" id="IPR007716">
    <property type="entry name" value="NPL4_Zn-bd_put"/>
</dbReference>
<organism evidence="3 4">
    <name type="scientific">Paramecium primaurelia</name>
    <dbReference type="NCBI Taxonomy" id="5886"/>
    <lineage>
        <taxon>Eukaryota</taxon>
        <taxon>Sar</taxon>
        <taxon>Alveolata</taxon>
        <taxon>Ciliophora</taxon>
        <taxon>Intramacronucleata</taxon>
        <taxon>Oligohymenophorea</taxon>
        <taxon>Peniculida</taxon>
        <taxon>Parameciidae</taxon>
        <taxon>Paramecium</taxon>
    </lineage>
</organism>
<protein>
    <recommendedName>
        <fullName evidence="2">MPN domain-containing protein</fullName>
    </recommendedName>
</protein>